<protein>
    <recommendedName>
        <fullName evidence="4">Amino acid permease</fullName>
    </recommendedName>
</protein>
<keyword evidence="1" id="KW-0812">Transmembrane</keyword>
<keyword evidence="1" id="KW-1133">Transmembrane helix</keyword>
<evidence type="ECO:0008006" key="4">
    <source>
        <dbReference type="Google" id="ProtNLM"/>
    </source>
</evidence>
<dbReference type="OrthoDB" id="1048788at2"/>
<proteinExistence type="predicted"/>
<dbReference type="Proteomes" id="UP000192360">
    <property type="component" value="Unassembled WGS sequence"/>
</dbReference>
<dbReference type="AlphaFoldDB" id="A0A1W2CIE3"/>
<gene>
    <name evidence="2" type="ORF">SAMN05660703_2985</name>
</gene>
<sequence length="355" mass="41138">MKNKLKNAIAISLVPQIFLIKWLSNYPDIIENYYSNGLYVQLSKSYRFLLGWIPFSVGDLLYAILTLLALYYIIKKRKYIWSNKLVFLRNCFVVLSVAYFTFNLSWGLNYYRHPIADKLEIEETKSKEELLSFIAALIKKTNDTQLSITADSTKMIVVPYSNKEIFSKTISGYQQLEKVHPFLSYEQASLKESIFSTPISYMGYGGYLNPFTNEAQVNALIPAFRFPVICGHEIGHQIGYSAENETNLIGYLATLYNDDIYFKYAAYSYALSYCLSNLKENDEKTFNSLISKVNPGVRKNYQELNDFWLRYENISEPIFKSVFNTFLKANNQEDGIKSYSKVVLLMVSYHKKHPL</sequence>
<feature type="transmembrane region" description="Helical" evidence="1">
    <location>
        <begin position="49"/>
        <end position="74"/>
    </location>
</feature>
<reference evidence="2 3" key="1">
    <citation type="submission" date="2017-04" db="EMBL/GenBank/DDBJ databases">
        <authorList>
            <person name="Afonso C.L."/>
            <person name="Miller P.J."/>
            <person name="Scott M.A."/>
            <person name="Spackman E."/>
            <person name="Goraichik I."/>
            <person name="Dimitrov K.M."/>
            <person name="Suarez D.L."/>
            <person name="Swayne D.E."/>
        </authorList>
    </citation>
    <scope>NUCLEOTIDE SEQUENCE [LARGE SCALE GENOMIC DNA]</scope>
    <source>
        <strain evidence="2 3">DSM 21164</strain>
    </source>
</reference>
<organism evidence="2 3">
    <name type="scientific">Cellulophaga tyrosinoxydans</name>
    <dbReference type="NCBI Taxonomy" id="504486"/>
    <lineage>
        <taxon>Bacteria</taxon>
        <taxon>Pseudomonadati</taxon>
        <taxon>Bacteroidota</taxon>
        <taxon>Flavobacteriia</taxon>
        <taxon>Flavobacteriales</taxon>
        <taxon>Flavobacteriaceae</taxon>
        <taxon>Cellulophaga</taxon>
    </lineage>
</organism>
<feature type="transmembrane region" description="Helical" evidence="1">
    <location>
        <begin position="86"/>
        <end position="108"/>
    </location>
</feature>
<keyword evidence="1" id="KW-0472">Membrane</keyword>
<evidence type="ECO:0000313" key="3">
    <source>
        <dbReference type="Proteomes" id="UP000192360"/>
    </source>
</evidence>
<dbReference type="InterPro" id="IPR024294">
    <property type="entry name" value="DUF3810"/>
</dbReference>
<dbReference type="STRING" id="504486.SAMN05660703_2985"/>
<name>A0A1W2CIE3_9FLAO</name>
<evidence type="ECO:0000256" key="1">
    <source>
        <dbReference type="SAM" id="Phobius"/>
    </source>
</evidence>
<dbReference type="Pfam" id="PF12725">
    <property type="entry name" value="DUF3810"/>
    <property type="match status" value="1"/>
</dbReference>
<evidence type="ECO:0000313" key="2">
    <source>
        <dbReference type="EMBL" id="SMC84408.1"/>
    </source>
</evidence>
<accession>A0A1W2CIE3</accession>
<keyword evidence="3" id="KW-1185">Reference proteome</keyword>
<dbReference type="EMBL" id="FWXO01000006">
    <property type="protein sequence ID" value="SMC84408.1"/>
    <property type="molecule type" value="Genomic_DNA"/>
</dbReference>
<dbReference type="RefSeq" id="WP_084062906.1">
    <property type="nucleotide sequence ID" value="NZ_FWXO01000006.1"/>
</dbReference>